<proteinExistence type="predicted"/>
<dbReference type="Proteomes" id="UP000663864">
    <property type="component" value="Unassembled WGS sequence"/>
</dbReference>
<evidence type="ECO:0000313" key="4">
    <source>
        <dbReference type="EMBL" id="CAF1195037.1"/>
    </source>
</evidence>
<dbReference type="EMBL" id="CAJOAX010001315">
    <property type="protein sequence ID" value="CAF3705063.1"/>
    <property type="molecule type" value="Genomic_DNA"/>
</dbReference>
<comment type="caution">
    <text evidence="6">The sequence shown here is derived from an EMBL/GenBank/DDBJ whole genome shotgun (WGS) entry which is preliminary data.</text>
</comment>
<reference evidence="6" key="1">
    <citation type="submission" date="2021-02" db="EMBL/GenBank/DDBJ databases">
        <authorList>
            <person name="Nowell W R."/>
        </authorList>
    </citation>
    <scope>NUCLEOTIDE SEQUENCE</scope>
</reference>
<feature type="domain" description="EF-hand" evidence="3">
    <location>
        <begin position="43"/>
        <end position="78"/>
    </location>
</feature>
<keyword evidence="1" id="KW-0677">Repeat</keyword>
<name>A0A815DR93_9BILA</name>
<dbReference type="PANTHER" id="PTHR23048">
    <property type="entry name" value="MYOSIN LIGHT CHAIN 1, 3"/>
    <property type="match status" value="1"/>
</dbReference>
<dbReference type="EMBL" id="CAJNOO010001756">
    <property type="protein sequence ID" value="CAF1195037.1"/>
    <property type="molecule type" value="Genomic_DNA"/>
</dbReference>
<evidence type="ECO:0000256" key="1">
    <source>
        <dbReference type="ARBA" id="ARBA00022737"/>
    </source>
</evidence>
<dbReference type="EMBL" id="CAJOBE010001366">
    <property type="protein sequence ID" value="CAF3737674.1"/>
    <property type="molecule type" value="Genomic_DNA"/>
</dbReference>
<dbReference type="EMBL" id="CAJNOU010002222">
    <property type="protein sequence ID" value="CAF1301832.1"/>
    <property type="molecule type" value="Genomic_DNA"/>
</dbReference>
<dbReference type="AlphaFoldDB" id="A0A815DR93"/>
<dbReference type="PROSITE" id="PS50222">
    <property type="entry name" value="EF_HAND_2"/>
    <property type="match status" value="4"/>
</dbReference>
<evidence type="ECO:0000313" key="7">
    <source>
        <dbReference type="EMBL" id="CAF3705063.1"/>
    </source>
</evidence>
<dbReference type="Proteomes" id="UP000663836">
    <property type="component" value="Unassembled WGS sequence"/>
</dbReference>
<feature type="domain" description="EF-hand" evidence="3">
    <location>
        <begin position="116"/>
        <end position="146"/>
    </location>
</feature>
<dbReference type="Proteomes" id="UP000663889">
    <property type="component" value="Unassembled WGS sequence"/>
</dbReference>
<dbReference type="EMBL" id="CAJNOT010002012">
    <property type="protein sequence ID" value="CAF1274758.1"/>
    <property type="molecule type" value="Genomic_DNA"/>
</dbReference>
<accession>A0A815DR93</accession>
<feature type="domain" description="EF-hand" evidence="3">
    <location>
        <begin position="80"/>
        <end position="115"/>
    </location>
</feature>
<dbReference type="GO" id="GO:0005509">
    <property type="term" value="F:calcium ion binding"/>
    <property type="evidence" value="ECO:0007669"/>
    <property type="project" value="InterPro"/>
</dbReference>
<dbReference type="GO" id="GO:0016460">
    <property type="term" value="C:myosin II complex"/>
    <property type="evidence" value="ECO:0007669"/>
    <property type="project" value="TreeGrafter"/>
</dbReference>
<dbReference type="SMART" id="SM00054">
    <property type="entry name" value="EFh"/>
    <property type="match status" value="4"/>
</dbReference>
<dbReference type="InterPro" id="IPR018247">
    <property type="entry name" value="EF_Hand_1_Ca_BS"/>
</dbReference>
<dbReference type="Gene3D" id="1.10.238.10">
    <property type="entry name" value="EF-hand"/>
    <property type="match status" value="2"/>
</dbReference>
<evidence type="ECO:0000313" key="5">
    <source>
        <dbReference type="EMBL" id="CAF1274758.1"/>
    </source>
</evidence>
<dbReference type="OrthoDB" id="26525at2759"/>
<sequence>MAKLTPSQERELRDAFDLFDSDHSGKISKTELRQVLKALNIATTDAELQKLMAQMDTNRSGDIDYNEFKNFMMKSFFRKYSRKELLDAFKNFDTDGNGYITTNELDNILSRMGRHLTRPELESMISSLDTSGDGKVSFEEFCRLFD</sequence>
<dbReference type="PROSITE" id="PS00303">
    <property type="entry name" value="S100_CABP"/>
    <property type="match status" value="1"/>
</dbReference>
<dbReference type="SUPFAM" id="SSF47473">
    <property type="entry name" value="EF-hand"/>
    <property type="match status" value="1"/>
</dbReference>
<dbReference type="InterPro" id="IPR050230">
    <property type="entry name" value="CALM/Myosin/TropC-like"/>
</dbReference>
<dbReference type="Proteomes" id="UP000663874">
    <property type="component" value="Unassembled WGS sequence"/>
</dbReference>
<dbReference type="Pfam" id="PF13499">
    <property type="entry name" value="EF-hand_7"/>
    <property type="match status" value="2"/>
</dbReference>
<dbReference type="Proteomes" id="UP000663823">
    <property type="component" value="Unassembled WGS sequence"/>
</dbReference>
<dbReference type="EMBL" id="CAJOBD010003683">
    <property type="protein sequence ID" value="CAF3961328.1"/>
    <property type="molecule type" value="Genomic_DNA"/>
</dbReference>
<keyword evidence="2" id="KW-0106">Calcium</keyword>
<dbReference type="PANTHER" id="PTHR23048:SF0">
    <property type="entry name" value="CALMODULIN LIKE 3"/>
    <property type="match status" value="1"/>
</dbReference>
<evidence type="ECO:0000313" key="9">
    <source>
        <dbReference type="EMBL" id="CAF3961328.1"/>
    </source>
</evidence>
<evidence type="ECO:0000259" key="3">
    <source>
        <dbReference type="PROSITE" id="PS50222"/>
    </source>
</evidence>
<dbReference type="Proteomes" id="UP000663882">
    <property type="component" value="Unassembled WGS sequence"/>
</dbReference>
<dbReference type="InterPro" id="IPR002048">
    <property type="entry name" value="EF_hand_dom"/>
</dbReference>
<dbReference type="InterPro" id="IPR001751">
    <property type="entry name" value="S100/CaBP7/8-like_CS"/>
</dbReference>
<protein>
    <recommendedName>
        <fullName evidence="3">EF-hand domain-containing protein</fullName>
    </recommendedName>
</protein>
<dbReference type="PROSITE" id="PS00018">
    <property type="entry name" value="EF_HAND_1"/>
    <property type="match status" value="4"/>
</dbReference>
<feature type="domain" description="EF-hand" evidence="3">
    <location>
        <begin position="7"/>
        <end position="42"/>
    </location>
</feature>
<evidence type="ECO:0000256" key="2">
    <source>
        <dbReference type="ARBA" id="ARBA00022837"/>
    </source>
</evidence>
<organism evidence="6 10">
    <name type="scientific">Rotaria sordida</name>
    <dbReference type="NCBI Taxonomy" id="392033"/>
    <lineage>
        <taxon>Eukaryota</taxon>
        <taxon>Metazoa</taxon>
        <taxon>Spiralia</taxon>
        <taxon>Gnathifera</taxon>
        <taxon>Rotifera</taxon>
        <taxon>Eurotatoria</taxon>
        <taxon>Bdelloidea</taxon>
        <taxon>Philodinida</taxon>
        <taxon>Philodinidae</taxon>
        <taxon>Rotaria</taxon>
    </lineage>
</organism>
<evidence type="ECO:0000313" key="10">
    <source>
        <dbReference type="Proteomes" id="UP000663889"/>
    </source>
</evidence>
<gene>
    <name evidence="8" type="ORF">FNK824_LOCUS11486</name>
    <name evidence="9" type="ORF">JBS370_LOCUS24108</name>
    <name evidence="7" type="ORF">OTI717_LOCUS12798</name>
    <name evidence="4" type="ORF">RFH988_LOCUS24275</name>
    <name evidence="6" type="ORF">SEV965_LOCUS26329</name>
    <name evidence="5" type="ORF">ZHD862_LOCUS26605</name>
</gene>
<evidence type="ECO:0000313" key="8">
    <source>
        <dbReference type="EMBL" id="CAF3737674.1"/>
    </source>
</evidence>
<dbReference type="FunFam" id="1.10.238.10:FF:000003">
    <property type="entry name" value="Calmodulin A"/>
    <property type="match status" value="1"/>
</dbReference>
<evidence type="ECO:0000313" key="6">
    <source>
        <dbReference type="EMBL" id="CAF1301832.1"/>
    </source>
</evidence>
<dbReference type="InterPro" id="IPR011992">
    <property type="entry name" value="EF-hand-dom_pair"/>
</dbReference>